<organism evidence="1">
    <name type="scientific">Tanacetum cinerariifolium</name>
    <name type="common">Dalmatian daisy</name>
    <name type="synonym">Chrysanthemum cinerariifolium</name>
    <dbReference type="NCBI Taxonomy" id="118510"/>
    <lineage>
        <taxon>Eukaryota</taxon>
        <taxon>Viridiplantae</taxon>
        <taxon>Streptophyta</taxon>
        <taxon>Embryophyta</taxon>
        <taxon>Tracheophyta</taxon>
        <taxon>Spermatophyta</taxon>
        <taxon>Magnoliopsida</taxon>
        <taxon>eudicotyledons</taxon>
        <taxon>Gunneridae</taxon>
        <taxon>Pentapetalae</taxon>
        <taxon>asterids</taxon>
        <taxon>campanulids</taxon>
        <taxon>Asterales</taxon>
        <taxon>Asteraceae</taxon>
        <taxon>Asteroideae</taxon>
        <taxon>Anthemideae</taxon>
        <taxon>Anthemidinae</taxon>
        <taxon>Tanacetum</taxon>
    </lineage>
</organism>
<evidence type="ECO:0000313" key="1">
    <source>
        <dbReference type="EMBL" id="GFD18469.1"/>
    </source>
</evidence>
<accession>A0A699UAN6</accession>
<name>A0A699UAN6_TANCI</name>
<dbReference type="EMBL" id="BKCJ011307669">
    <property type="protein sequence ID" value="GFD18469.1"/>
    <property type="molecule type" value="Genomic_DNA"/>
</dbReference>
<proteinExistence type="predicted"/>
<protein>
    <submittedName>
        <fullName evidence="1">Uncharacterized protein</fullName>
    </submittedName>
</protein>
<sequence>HVEALVVEVAHHLFEVAFMHLAVTDTDPRFGHQLSEVGGTLLDRLHIVVQRLELFFLTDTEAVFFVDDHQPQVLDLDVVLQQLVGADDDVDLALGEIGHGSVDFFGRLESAHDFNGHRPVSETVAEAVVVLLREQGGRYQDRDLLAA</sequence>
<reference evidence="1" key="1">
    <citation type="journal article" date="2019" name="Sci. Rep.">
        <title>Draft genome of Tanacetum cinerariifolium, the natural source of mosquito coil.</title>
        <authorList>
            <person name="Yamashiro T."/>
            <person name="Shiraishi A."/>
            <person name="Satake H."/>
            <person name="Nakayama K."/>
        </authorList>
    </citation>
    <scope>NUCLEOTIDE SEQUENCE</scope>
</reference>
<comment type="caution">
    <text evidence="1">The sequence shown here is derived from an EMBL/GenBank/DDBJ whole genome shotgun (WGS) entry which is preliminary data.</text>
</comment>
<dbReference type="AlphaFoldDB" id="A0A699UAN6"/>
<gene>
    <name evidence="1" type="ORF">Tci_890438</name>
</gene>
<feature type="non-terminal residue" evidence="1">
    <location>
        <position position="1"/>
    </location>
</feature>
<feature type="non-terminal residue" evidence="1">
    <location>
        <position position="147"/>
    </location>
</feature>